<dbReference type="HOGENOM" id="CLU_3045916_0_0_5"/>
<sequence length="54" mass="5860">MDHEKKGKFLPDRCALFEPLQHVAIPAKMGARIGSTACGPRASARHTPRDFGKG</sequence>
<evidence type="ECO:0000313" key="2">
    <source>
        <dbReference type="Proteomes" id="UP000004728"/>
    </source>
</evidence>
<dbReference type="AlphaFoldDB" id="F1Z848"/>
<proteinExistence type="predicted"/>
<name>F1Z848_9SPHN</name>
<accession>F1Z848</accession>
<gene>
    <name evidence="1" type="ORF">Y88_1239</name>
</gene>
<organism evidence="1 2">
    <name type="scientific">Novosphingobium nitrogenifigens DSM 19370</name>
    <dbReference type="NCBI Taxonomy" id="983920"/>
    <lineage>
        <taxon>Bacteria</taxon>
        <taxon>Pseudomonadati</taxon>
        <taxon>Pseudomonadota</taxon>
        <taxon>Alphaproteobacteria</taxon>
        <taxon>Sphingomonadales</taxon>
        <taxon>Sphingomonadaceae</taxon>
        <taxon>Novosphingobium</taxon>
    </lineage>
</organism>
<reference evidence="1 2" key="1">
    <citation type="journal article" date="2012" name="J. Bacteriol.">
        <title>Draft Genome Sequence of Novosphingobium nitrogenifigens Y88T.</title>
        <authorList>
            <person name="Strabala T.J."/>
            <person name="Macdonald L."/>
            <person name="Liu V."/>
            <person name="Smit A.M."/>
        </authorList>
    </citation>
    <scope>NUCLEOTIDE SEQUENCE [LARGE SCALE GENOMIC DNA]</scope>
    <source>
        <strain evidence="1 2">DSM 19370</strain>
    </source>
</reference>
<dbReference type="STRING" id="983920.Y88_1239"/>
<dbReference type="Proteomes" id="UP000004728">
    <property type="component" value="Unassembled WGS sequence"/>
</dbReference>
<comment type="caution">
    <text evidence="1">The sequence shown here is derived from an EMBL/GenBank/DDBJ whole genome shotgun (WGS) entry which is preliminary data.</text>
</comment>
<keyword evidence="2" id="KW-1185">Reference proteome</keyword>
<evidence type="ECO:0000313" key="1">
    <source>
        <dbReference type="EMBL" id="EGD59177.1"/>
    </source>
</evidence>
<dbReference type="InParanoid" id="F1Z848"/>
<protein>
    <submittedName>
        <fullName evidence="1">Uncharacterized protein</fullName>
    </submittedName>
</protein>
<dbReference type="EMBL" id="AEWJ01000037">
    <property type="protein sequence ID" value="EGD59177.1"/>
    <property type="molecule type" value="Genomic_DNA"/>
</dbReference>